<dbReference type="RefSeq" id="WP_196287738.1">
    <property type="nucleotide sequence ID" value="NZ_JADQDP010000004.1"/>
</dbReference>
<dbReference type="Pfam" id="PF13715">
    <property type="entry name" value="CarbopepD_reg_2"/>
    <property type="match status" value="1"/>
</dbReference>
<comment type="caution">
    <text evidence="2">The sequence shown here is derived from an EMBL/GenBank/DDBJ whole genome shotgun (WGS) entry which is preliminary data.</text>
</comment>
<sequence>MRLLLLLCSYLFPFLAFAQTTVSGRVFDGKSRYGLPGVSVLQTGTTNGTTCDVYGNFSLTVPETLDSVALTFSFIGSITQQRRVAAGTAIIIRLPRDEHRFDSDLTTSPTLLVGLASGLRYAPIGAEVQVFKTWSRRQLPIPVTASYQTNLVRNHALRFTLDLPGIPIHRFSLTEAVEYQHVQSIPANAALESYTAKVGLSFAPVSYSLLPSLLMGVGHSRLRAATSEPAFTSSGYGYTLGLRSYRLPLRCFGYVQATRWPGFWQWQGRLARNMAGLQAAVALNQFRSYAEVSLSVSRFFY</sequence>
<dbReference type="InterPro" id="IPR008969">
    <property type="entry name" value="CarboxyPept-like_regulatory"/>
</dbReference>
<keyword evidence="1" id="KW-0732">Signal</keyword>
<accession>A0A931FJW4</accession>
<dbReference type="Proteomes" id="UP000645610">
    <property type="component" value="Unassembled WGS sequence"/>
</dbReference>
<evidence type="ECO:0000313" key="2">
    <source>
        <dbReference type="EMBL" id="MBF9143382.1"/>
    </source>
</evidence>
<feature type="signal peptide" evidence="1">
    <location>
        <begin position="1"/>
        <end position="18"/>
    </location>
</feature>
<evidence type="ECO:0000256" key="1">
    <source>
        <dbReference type="SAM" id="SignalP"/>
    </source>
</evidence>
<name>A0A931FJW4_9BACT</name>
<keyword evidence="3" id="KW-1185">Reference proteome</keyword>
<keyword evidence="2" id="KW-0121">Carboxypeptidase</keyword>
<reference evidence="2 3" key="1">
    <citation type="submission" date="2020-11" db="EMBL/GenBank/DDBJ databases">
        <authorList>
            <person name="Kim M.K."/>
        </authorList>
    </citation>
    <scope>NUCLEOTIDE SEQUENCE [LARGE SCALE GENOMIC DNA]</scope>
    <source>
        <strain evidence="2 3">BT439</strain>
    </source>
</reference>
<dbReference type="AlphaFoldDB" id="A0A931FJW4"/>
<keyword evidence="2" id="KW-0645">Protease</keyword>
<evidence type="ECO:0000313" key="3">
    <source>
        <dbReference type="Proteomes" id="UP000645610"/>
    </source>
</evidence>
<gene>
    <name evidence="2" type="ORF">I2I01_17185</name>
</gene>
<organism evidence="2 3">
    <name type="scientific">Hymenobacter properus</name>
    <dbReference type="NCBI Taxonomy" id="2791026"/>
    <lineage>
        <taxon>Bacteria</taxon>
        <taxon>Pseudomonadati</taxon>
        <taxon>Bacteroidota</taxon>
        <taxon>Cytophagia</taxon>
        <taxon>Cytophagales</taxon>
        <taxon>Hymenobacteraceae</taxon>
        <taxon>Hymenobacter</taxon>
    </lineage>
</organism>
<protein>
    <submittedName>
        <fullName evidence="2">Carboxypeptidase-like regulatory domain-containing protein</fullName>
    </submittedName>
</protein>
<feature type="chain" id="PRO_5036837443" evidence="1">
    <location>
        <begin position="19"/>
        <end position="301"/>
    </location>
</feature>
<keyword evidence="2" id="KW-0378">Hydrolase</keyword>
<dbReference type="EMBL" id="JADQDP010000004">
    <property type="protein sequence ID" value="MBF9143382.1"/>
    <property type="molecule type" value="Genomic_DNA"/>
</dbReference>
<proteinExistence type="predicted"/>
<dbReference type="SUPFAM" id="SSF49464">
    <property type="entry name" value="Carboxypeptidase regulatory domain-like"/>
    <property type="match status" value="1"/>
</dbReference>
<dbReference type="GO" id="GO:0004180">
    <property type="term" value="F:carboxypeptidase activity"/>
    <property type="evidence" value="ECO:0007669"/>
    <property type="project" value="UniProtKB-KW"/>
</dbReference>